<proteinExistence type="predicted"/>
<dbReference type="GO" id="GO:0008270">
    <property type="term" value="F:zinc ion binding"/>
    <property type="evidence" value="ECO:0007669"/>
    <property type="project" value="UniProtKB-KW"/>
</dbReference>
<dbReference type="InterPro" id="IPR044303">
    <property type="entry name" value="ZAT1/4/9"/>
</dbReference>
<reference evidence="4" key="1">
    <citation type="submission" date="2022-08" db="EMBL/GenBank/DDBJ databases">
        <authorList>
            <person name="Gutierrez-Valencia J."/>
        </authorList>
    </citation>
    <scope>NUCLEOTIDE SEQUENCE</scope>
</reference>
<dbReference type="Pfam" id="PF13912">
    <property type="entry name" value="zf-C2H2_6"/>
    <property type="match status" value="1"/>
</dbReference>
<dbReference type="GO" id="GO:0006355">
    <property type="term" value="P:regulation of DNA-templated transcription"/>
    <property type="evidence" value="ECO:0007669"/>
    <property type="project" value="InterPro"/>
</dbReference>
<evidence type="ECO:0000259" key="3">
    <source>
        <dbReference type="PROSITE" id="PS50157"/>
    </source>
</evidence>
<gene>
    <name evidence="4" type="ORF">LITE_LOCUS41137</name>
</gene>
<evidence type="ECO:0000256" key="1">
    <source>
        <dbReference type="PROSITE-ProRule" id="PRU00042"/>
    </source>
</evidence>
<protein>
    <recommendedName>
        <fullName evidence="3">C2H2-type domain-containing protein</fullName>
    </recommendedName>
</protein>
<name>A0AAV0Q4E8_9ROSI</name>
<dbReference type="PROSITE" id="PS00028">
    <property type="entry name" value="ZINC_FINGER_C2H2_1"/>
    <property type="match status" value="1"/>
</dbReference>
<keyword evidence="1" id="KW-0479">Metal-binding</keyword>
<evidence type="ECO:0000256" key="2">
    <source>
        <dbReference type="SAM" id="MobiDB-lite"/>
    </source>
</evidence>
<dbReference type="Proteomes" id="UP001154282">
    <property type="component" value="Unassembled WGS sequence"/>
</dbReference>
<feature type="compositionally biased region" description="Pro residues" evidence="2">
    <location>
        <begin position="62"/>
        <end position="71"/>
    </location>
</feature>
<dbReference type="Gene3D" id="3.30.160.60">
    <property type="entry name" value="Classic Zinc Finger"/>
    <property type="match status" value="1"/>
</dbReference>
<dbReference type="SUPFAM" id="SSF57667">
    <property type="entry name" value="beta-beta-alpha zinc fingers"/>
    <property type="match status" value="1"/>
</dbReference>
<feature type="region of interest" description="Disordered" evidence="2">
    <location>
        <begin position="46"/>
        <end position="73"/>
    </location>
</feature>
<feature type="domain" description="C2H2-type" evidence="3">
    <location>
        <begin position="30"/>
        <end position="52"/>
    </location>
</feature>
<dbReference type="InterPro" id="IPR013087">
    <property type="entry name" value="Znf_C2H2_type"/>
</dbReference>
<comment type="caution">
    <text evidence="4">The sequence shown here is derived from an EMBL/GenBank/DDBJ whole genome shotgun (WGS) entry which is preliminary data.</text>
</comment>
<dbReference type="InterPro" id="IPR036236">
    <property type="entry name" value="Znf_C2H2_sf"/>
</dbReference>
<dbReference type="EMBL" id="CAMGYJ010000009">
    <property type="protein sequence ID" value="CAI0505525.1"/>
    <property type="molecule type" value="Genomic_DNA"/>
</dbReference>
<dbReference type="AlphaFoldDB" id="A0AAV0Q4E8"/>
<organism evidence="4 5">
    <name type="scientific">Linum tenue</name>
    <dbReference type="NCBI Taxonomy" id="586396"/>
    <lineage>
        <taxon>Eukaryota</taxon>
        <taxon>Viridiplantae</taxon>
        <taxon>Streptophyta</taxon>
        <taxon>Embryophyta</taxon>
        <taxon>Tracheophyta</taxon>
        <taxon>Spermatophyta</taxon>
        <taxon>Magnoliopsida</taxon>
        <taxon>eudicotyledons</taxon>
        <taxon>Gunneridae</taxon>
        <taxon>Pentapetalae</taxon>
        <taxon>rosids</taxon>
        <taxon>fabids</taxon>
        <taxon>Malpighiales</taxon>
        <taxon>Linaceae</taxon>
        <taxon>Linum</taxon>
    </lineage>
</organism>
<dbReference type="PROSITE" id="PS50157">
    <property type="entry name" value="ZINC_FINGER_C2H2_2"/>
    <property type="match status" value="1"/>
</dbReference>
<dbReference type="PANTHER" id="PTHR46326">
    <property type="entry name" value="ZINC FINGER PROTEIN ZAT1-RELATED"/>
    <property type="match status" value="1"/>
</dbReference>
<keyword evidence="1" id="KW-0862">Zinc</keyword>
<sequence length="101" mass="11055">MKQFRSSQELGSHRRICSEGIGNVVAERIFQCMYCCKVFGSGQALGGHKRSHLTGGGSYPSLRPPPPPPPAAKIDRKKYSFLDLNFPAPVEDDEFSVVSDA</sequence>
<keyword evidence="5" id="KW-1185">Reference proteome</keyword>
<keyword evidence="1" id="KW-0863">Zinc-finger</keyword>
<accession>A0AAV0Q4E8</accession>
<evidence type="ECO:0000313" key="5">
    <source>
        <dbReference type="Proteomes" id="UP001154282"/>
    </source>
</evidence>
<evidence type="ECO:0000313" key="4">
    <source>
        <dbReference type="EMBL" id="CAI0505525.1"/>
    </source>
</evidence>
<dbReference type="PANTHER" id="PTHR46326:SF8">
    <property type="entry name" value="C2H2-LIKE ZINC FINGER PROTEIN"/>
    <property type="match status" value="1"/>
</dbReference>